<feature type="region of interest" description="Disordered" evidence="1">
    <location>
        <begin position="225"/>
        <end position="251"/>
    </location>
</feature>
<dbReference type="AlphaFoldDB" id="A0AA35LG95"/>
<gene>
    <name evidence="3" type="ORF">PODLI_1B011149</name>
</gene>
<feature type="region of interest" description="Disordered" evidence="1">
    <location>
        <begin position="263"/>
        <end position="381"/>
    </location>
</feature>
<sequence>MLRRRRVFSVAPLGRGASAWSPRENCVVLTSVSMFQSLQEPQLQCPLDMELDGKKNSRVDRLGEAGSLTEPIPHQLGFLPISGRFLKSESEDSGVEMTSNDHSPSSPEGSEKSFSLDCLDGFQPSMEDSPPLSAAPCQGFPKGEEQEDLGPIQDRAYCRNLSASKKLAQVVQRSQKHQLPRRSPGRLGQRPRSPVDLESLNSYRLHQAASVDENVDAAAGELIPMLSGNSTPEEWSPQGQEGFSEDVPDGPGLMTLEMQAEGPATMEKVAEEEHLKSADSWHPHHFRARSASDTRALRSPARSLGNKDGCPQKSTAHSASSPSLLDQLDGGSHTLPPGMKLKDHSHWGKVKGLISRITRKSVRANEPISSGEPAPSSSQCR</sequence>
<organism evidence="3 4">
    <name type="scientific">Podarcis lilfordi</name>
    <name type="common">Lilford's wall lizard</name>
    <dbReference type="NCBI Taxonomy" id="74358"/>
    <lineage>
        <taxon>Eukaryota</taxon>
        <taxon>Metazoa</taxon>
        <taxon>Chordata</taxon>
        <taxon>Craniata</taxon>
        <taxon>Vertebrata</taxon>
        <taxon>Euteleostomi</taxon>
        <taxon>Lepidosauria</taxon>
        <taxon>Squamata</taxon>
        <taxon>Bifurcata</taxon>
        <taxon>Unidentata</taxon>
        <taxon>Episquamata</taxon>
        <taxon>Laterata</taxon>
        <taxon>Lacertibaenia</taxon>
        <taxon>Lacertidae</taxon>
        <taxon>Podarcis</taxon>
    </lineage>
</organism>
<feature type="domain" description="DUF4657" evidence="2">
    <location>
        <begin position="268"/>
        <end position="372"/>
    </location>
</feature>
<feature type="compositionally biased region" description="Polar residues" evidence="1">
    <location>
        <begin position="96"/>
        <end position="108"/>
    </location>
</feature>
<dbReference type="EMBL" id="OX395141">
    <property type="protein sequence ID" value="CAI5795780.1"/>
    <property type="molecule type" value="Genomic_DNA"/>
</dbReference>
<evidence type="ECO:0000313" key="4">
    <source>
        <dbReference type="Proteomes" id="UP001178461"/>
    </source>
</evidence>
<evidence type="ECO:0000256" key="1">
    <source>
        <dbReference type="SAM" id="MobiDB-lite"/>
    </source>
</evidence>
<evidence type="ECO:0000259" key="2">
    <source>
        <dbReference type="Pfam" id="PF15552"/>
    </source>
</evidence>
<dbReference type="PANTHER" id="PTHR37336:SF1">
    <property type="entry name" value="SIMILAR TO 9930012K11RIK PROTEIN"/>
    <property type="match status" value="1"/>
</dbReference>
<dbReference type="PANTHER" id="PTHR37336">
    <property type="entry name" value="SIMILAR TO 9930012K11RIK PROTEIN"/>
    <property type="match status" value="1"/>
</dbReference>
<feature type="compositionally biased region" description="Basic residues" evidence="1">
    <location>
        <begin position="174"/>
        <end position="184"/>
    </location>
</feature>
<feature type="region of interest" description="Disordered" evidence="1">
    <location>
        <begin position="169"/>
        <end position="195"/>
    </location>
</feature>
<feature type="compositionally biased region" description="Basic and acidic residues" evidence="1">
    <location>
        <begin position="268"/>
        <end position="282"/>
    </location>
</feature>
<accession>A0AA35LG95</accession>
<protein>
    <recommendedName>
        <fullName evidence="2">DUF4657 domain-containing protein</fullName>
    </recommendedName>
</protein>
<keyword evidence="4" id="KW-1185">Reference proteome</keyword>
<dbReference type="InterPro" id="IPR027958">
    <property type="entry name" value="DUF4657"/>
</dbReference>
<name>A0AA35LG95_9SAUR</name>
<dbReference type="Pfam" id="PF15552">
    <property type="entry name" value="DUF4657"/>
    <property type="match status" value="1"/>
</dbReference>
<proteinExistence type="predicted"/>
<feature type="region of interest" description="Disordered" evidence="1">
    <location>
        <begin position="89"/>
        <end position="147"/>
    </location>
</feature>
<evidence type="ECO:0000313" key="3">
    <source>
        <dbReference type="EMBL" id="CAI5795780.1"/>
    </source>
</evidence>
<reference evidence="3" key="1">
    <citation type="submission" date="2022-12" db="EMBL/GenBank/DDBJ databases">
        <authorList>
            <person name="Alioto T."/>
            <person name="Alioto T."/>
            <person name="Gomez Garrido J."/>
        </authorList>
    </citation>
    <scope>NUCLEOTIDE SEQUENCE</scope>
</reference>
<dbReference type="Proteomes" id="UP001178461">
    <property type="component" value="Chromosome 15"/>
</dbReference>
<feature type="compositionally biased region" description="Polar residues" evidence="1">
    <location>
        <begin position="227"/>
        <end position="241"/>
    </location>
</feature>
<feature type="compositionally biased region" description="Polar residues" evidence="1">
    <location>
        <begin position="312"/>
        <end position="324"/>
    </location>
</feature>